<sequence>MYEKNLSRRAGFMSEFEDDVTALIAWAKSQHAFMNDEKLSVRVGSAKIKFLEHQMSAKKLILGLCVEKIDVCVRIAACCTRRTTLIWIIASFVEKLGTSQPRSEILTTRTPYAILKYFPFTPRLQRLYASEATADYMTWHANHQMEDGSMCHWSDTYA</sequence>
<protein>
    <submittedName>
        <fullName evidence="1">Uncharacterized protein</fullName>
    </submittedName>
</protein>
<dbReference type="EMBL" id="JACGWN010000016">
    <property type="protein sequence ID" value="KAL0394647.1"/>
    <property type="molecule type" value="Genomic_DNA"/>
</dbReference>
<comment type="caution">
    <text evidence="1">The sequence shown here is derived from an EMBL/GenBank/DDBJ whole genome shotgun (WGS) entry which is preliminary data.</text>
</comment>
<proteinExistence type="predicted"/>
<accession>A0AAW2SQY3</accession>
<organism evidence="1">
    <name type="scientific">Sesamum latifolium</name>
    <dbReference type="NCBI Taxonomy" id="2727402"/>
    <lineage>
        <taxon>Eukaryota</taxon>
        <taxon>Viridiplantae</taxon>
        <taxon>Streptophyta</taxon>
        <taxon>Embryophyta</taxon>
        <taxon>Tracheophyta</taxon>
        <taxon>Spermatophyta</taxon>
        <taxon>Magnoliopsida</taxon>
        <taxon>eudicotyledons</taxon>
        <taxon>Gunneridae</taxon>
        <taxon>Pentapetalae</taxon>
        <taxon>asterids</taxon>
        <taxon>lamiids</taxon>
        <taxon>Lamiales</taxon>
        <taxon>Pedaliaceae</taxon>
        <taxon>Sesamum</taxon>
    </lineage>
</organism>
<gene>
    <name evidence="1" type="ORF">Slati_4430900</name>
</gene>
<dbReference type="AlphaFoldDB" id="A0AAW2SQY3"/>
<evidence type="ECO:0000313" key="1">
    <source>
        <dbReference type="EMBL" id="KAL0394647.1"/>
    </source>
</evidence>
<reference evidence="1" key="2">
    <citation type="journal article" date="2024" name="Plant">
        <title>Genomic evolution and insights into agronomic trait innovations of Sesamum species.</title>
        <authorList>
            <person name="Miao H."/>
            <person name="Wang L."/>
            <person name="Qu L."/>
            <person name="Liu H."/>
            <person name="Sun Y."/>
            <person name="Le M."/>
            <person name="Wang Q."/>
            <person name="Wei S."/>
            <person name="Zheng Y."/>
            <person name="Lin W."/>
            <person name="Duan Y."/>
            <person name="Cao H."/>
            <person name="Xiong S."/>
            <person name="Wang X."/>
            <person name="Wei L."/>
            <person name="Li C."/>
            <person name="Ma Q."/>
            <person name="Ju M."/>
            <person name="Zhao R."/>
            <person name="Li G."/>
            <person name="Mu C."/>
            <person name="Tian Q."/>
            <person name="Mei H."/>
            <person name="Zhang T."/>
            <person name="Gao T."/>
            <person name="Zhang H."/>
        </authorList>
    </citation>
    <scope>NUCLEOTIDE SEQUENCE</scope>
    <source>
        <strain evidence="1">KEN1</strain>
    </source>
</reference>
<name>A0AAW2SQY3_9LAMI</name>
<reference evidence="1" key="1">
    <citation type="submission" date="2020-06" db="EMBL/GenBank/DDBJ databases">
        <authorList>
            <person name="Li T."/>
            <person name="Hu X."/>
            <person name="Zhang T."/>
            <person name="Song X."/>
            <person name="Zhang H."/>
            <person name="Dai N."/>
            <person name="Sheng W."/>
            <person name="Hou X."/>
            <person name="Wei L."/>
        </authorList>
    </citation>
    <scope>NUCLEOTIDE SEQUENCE</scope>
    <source>
        <strain evidence="1">KEN1</strain>
        <tissue evidence="1">Leaf</tissue>
    </source>
</reference>